<keyword evidence="5" id="KW-1185">Reference proteome</keyword>
<dbReference type="OrthoDB" id="294295at2759"/>
<dbReference type="SUPFAM" id="SSF51735">
    <property type="entry name" value="NAD(P)-binding Rossmann-fold domains"/>
    <property type="match status" value="2"/>
</dbReference>
<dbReference type="PANTHER" id="PTHR43180">
    <property type="entry name" value="3-OXOACYL-(ACYL-CARRIER-PROTEIN) REDUCTASE (AFU_ORTHOLOGUE AFUA_6G11210)"/>
    <property type="match status" value="1"/>
</dbReference>
<dbReference type="PANTHER" id="PTHR43180:SF30">
    <property type="entry name" value="MOMILACTONE A SYNTHASE"/>
    <property type="match status" value="1"/>
</dbReference>
<dbReference type="EMBL" id="JACGCM010000816">
    <property type="protein sequence ID" value="KAF6165817.1"/>
    <property type="molecule type" value="Genomic_DNA"/>
</dbReference>
<protein>
    <submittedName>
        <fullName evidence="4">Uncharacterized protein</fullName>
    </submittedName>
</protein>
<dbReference type="Pfam" id="PF13561">
    <property type="entry name" value="adh_short_C2"/>
    <property type="match status" value="1"/>
</dbReference>
<organism evidence="4 5">
    <name type="scientific">Kingdonia uniflora</name>
    <dbReference type="NCBI Taxonomy" id="39325"/>
    <lineage>
        <taxon>Eukaryota</taxon>
        <taxon>Viridiplantae</taxon>
        <taxon>Streptophyta</taxon>
        <taxon>Embryophyta</taxon>
        <taxon>Tracheophyta</taxon>
        <taxon>Spermatophyta</taxon>
        <taxon>Magnoliopsida</taxon>
        <taxon>Ranunculales</taxon>
        <taxon>Circaeasteraceae</taxon>
        <taxon>Kingdonia</taxon>
    </lineage>
</organism>
<evidence type="ECO:0000256" key="3">
    <source>
        <dbReference type="SAM" id="MobiDB-lite"/>
    </source>
</evidence>
<dbReference type="AlphaFoldDB" id="A0A7J7NF80"/>
<name>A0A7J7NF80_9MAGN</name>
<sequence length="686" mass="77426">MYVYCDVSDEEQVRNTTDLAVEKYGKLDIMYNNAGVINFATTSILIIEKSDFKKVLGINLIGGILGAKHATRVMVSAKKGCILLTTSASTSLAWTIFYGDVTSNGLRKALKGKPISKTPVEGIAAQKADDDEEDREDLDSRDASGIRFFLTKNILGLSEEKAAEAKEDFYCMWRFHHVVLAGEQCWWCLRILAEDKVVETYEGSGVTSWQFCHFLGRLAIKIVEVPEQIFSLLDYDADLPVSEYKFKCLDWMGRELEWDCRFYEELFWDVIVGVVAQKEAVKLIAEEEIKLEDVKIVEGILISYGSSGKVRLHESMSHHEHEEVIGRFGEFCKAKVLIGARWGNFIEHAGRQFKSCVVGFGKEHFYLLVDLEKEKLDRDLDESISLEYYYRDIQGDLDKGFLWYLSQLEYGLCLHPSNLAKGIMNIIRACPVQLNGNIWEVKKVSPSSKMGRKKSLLDTVAQEGVEVGDVLKKLSISMKKWVNSRYEKVQKSQATRLMMGVGGNKKRGANGKRRAVLPKAYGVDFADVPKVTTSSKLARSFPKKKMLKRGSTSTTIRSSEGEGAAKKRRIDLSELIGAKVAEDRSSEVDKLKSVEDKVRLAARRGEEEMTKRAARLIKGIFLGMEEEEAVLDRGKIKLEKKVARLKIDLAWDGKWLESVKGGQEVRISDLVEETRNNLGELVVQRD</sequence>
<reference evidence="4 5" key="1">
    <citation type="journal article" date="2020" name="IScience">
        <title>Genome Sequencing of the Endangered Kingdonia uniflora (Circaeasteraceae, Ranunculales) Reveals Potential Mechanisms of Evolutionary Specialization.</title>
        <authorList>
            <person name="Sun Y."/>
            <person name="Deng T."/>
            <person name="Zhang A."/>
            <person name="Moore M.J."/>
            <person name="Landis J.B."/>
            <person name="Lin N."/>
            <person name="Zhang H."/>
            <person name="Zhang X."/>
            <person name="Huang J."/>
            <person name="Zhang X."/>
            <person name="Sun H."/>
            <person name="Wang H."/>
        </authorList>
    </citation>
    <scope>NUCLEOTIDE SEQUENCE [LARGE SCALE GENOMIC DNA]</scope>
    <source>
        <strain evidence="4">TB1705</strain>
        <tissue evidence="4">Leaf</tissue>
    </source>
</reference>
<feature type="region of interest" description="Disordered" evidence="3">
    <location>
        <begin position="542"/>
        <end position="565"/>
    </location>
</feature>
<dbReference type="InterPro" id="IPR002347">
    <property type="entry name" value="SDR_fam"/>
</dbReference>
<evidence type="ECO:0000256" key="2">
    <source>
        <dbReference type="ARBA" id="ARBA00023002"/>
    </source>
</evidence>
<comment type="similarity">
    <text evidence="1">Belongs to the short-chain dehydrogenases/reductases (SDR) family.</text>
</comment>
<dbReference type="Gene3D" id="3.40.50.720">
    <property type="entry name" value="NAD(P)-binding Rossmann-like Domain"/>
    <property type="match status" value="1"/>
</dbReference>
<evidence type="ECO:0000256" key="1">
    <source>
        <dbReference type="ARBA" id="ARBA00006484"/>
    </source>
</evidence>
<dbReference type="InterPro" id="IPR036291">
    <property type="entry name" value="NAD(P)-bd_dom_sf"/>
</dbReference>
<dbReference type="Proteomes" id="UP000541444">
    <property type="component" value="Unassembled WGS sequence"/>
</dbReference>
<gene>
    <name evidence="4" type="ORF">GIB67_012714</name>
</gene>
<proteinExistence type="inferred from homology"/>
<accession>A0A7J7NF80</accession>
<dbReference type="GO" id="GO:0016491">
    <property type="term" value="F:oxidoreductase activity"/>
    <property type="evidence" value="ECO:0007669"/>
    <property type="project" value="UniProtKB-KW"/>
</dbReference>
<evidence type="ECO:0000313" key="5">
    <source>
        <dbReference type="Proteomes" id="UP000541444"/>
    </source>
</evidence>
<comment type="caution">
    <text evidence="4">The sequence shown here is derived from an EMBL/GenBank/DDBJ whole genome shotgun (WGS) entry which is preliminary data.</text>
</comment>
<keyword evidence="2" id="KW-0560">Oxidoreductase</keyword>
<evidence type="ECO:0000313" key="4">
    <source>
        <dbReference type="EMBL" id="KAF6165817.1"/>
    </source>
</evidence>